<protein>
    <submittedName>
        <fullName evidence="7">EGF-containing fibulin-like extracellular matrix protein 1</fullName>
    </submittedName>
</protein>
<dbReference type="PROSITE" id="PS01187">
    <property type="entry name" value="EGF_CA"/>
    <property type="match status" value="1"/>
</dbReference>
<dbReference type="OrthoDB" id="6369184at2759"/>
<dbReference type="InterPro" id="IPR000742">
    <property type="entry name" value="EGF"/>
</dbReference>
<feature type="domain" description="EGF-like" evidence="6">
    <location>
        <begin position="52"/>
        <end position="92"/>
    </location>
</feature>
<dbReference type="InterPro" id="IPR001881">
    <property type="entry name" value="EGF-like_Ca-bd_dom"/>
</dbReference>
<evidence type="ECO:0000256" key="1">
    <source>
        <dbReference type="ARBA" id="ARBA00022536"/>
    </source>
</evidence>
<dbReference type="Gene3D" id="2.10.25.10">
    <property type="entry name" value="Laminin"/>
    <property type="match status" value="1"/>
</dbReference>
<evidence type="ECO:0000259" key="6">
    <source>
        <dbReference type="PROSITE" id="PS50026"/>
    </source>
</evidence>
<dbReference type="InterPro" id="IPR000152">
    <property type="entry name" value="EGF-type_Asp/Asn_hydroxyl_site"/>
</dbReference>
<evidence type="ECO:0000313" key="8">
    <source>
        <dbReference type="Proteomes" id="UP001152320"/>
    </source>
</evidence>
<reference evidence="7" key="1">
    <citation type="submission" date="2021-10" db="EMBL/GenBank/DDBJ databases">
        <title>Tropical sea cucumber genome reveals ecological adaptation and Cuvierian tubules defense mechanism.</title>
        <authorList>
            <person name="Chen T."/>
        </authorList>
    </citation>
    <scope>NUCLEOTIDE SEQUENCE</scope>
    <source>
        <strain evidence="7">Nanhai2018</strain>
        <tissue evidence="7">Muscle</tissue>
    </source>
</reference>
<evidence type="ECO:0000256" key="2">
    <source>
        <dbReference type="ARBA" id="ARBA00022729"/>
    </source>
</evidence>
<evidence type="ECO:0000256" key="3">
    <source>
        <dbReference type="ARBA" id="ARBA00022737"/>
    </source>
</evidence>
<evidence type="ECO:0000313" key="7">
    <source>
        <dbReference type="EMBL" id="KAJ8031794.1"/>
    </source>
</evidence>
<sequence>MAHYSYKTIRPLQGYEKIQFQNFLSFLIRNSIIQCQFSFNKEEHNNIVLILDVDECEANLHNCSTGILCTNTQGSFTCECDIDYSWIENQCVANPYREDARCGGYYIAPNGEVAICNKDSDYYCCSASYWCGSSDAHCLCSACINYRGLSR</sequence>
<keyword evidence="8" id="KW-1185">Reference proteome</keyword>
<dbReference type="PROSITE" id="PS50026">
    <property type="entry name" value="EGF_3"/>
    <property type="match status" value="1"/>
</dbReference>
<dbReference type="EMBL" id="JAIZAY010000012">
    <property type="protein sequence ID" value="KAJ8031794.1"/>
    <property type="molecule type" value="Genomic_DNA"/>
</dbReference>
<proteinExistence type="predicted"/>
<comment type="caution">
    <text evidence="5">Lacks conserved residue(s) required for the propagation of feature annotation.</text>
</comment>
<dbReference type="Proteomes" id="UP001152320">
    <property type="component" value="Chromosome 12"/>
</dbReference>
<dbReference type="GO" id="GO:0005509">
    <property type="term" value="F:calcium ion binding"/>
    <property type="evidence" value="ECO:0007669"/>
    <property type="project" value="InterPro"/>
</dbReference>
<dbReference type="InterPro" id="IPR049883">
    <property type="entry name" value="NOTCH1_EGF-like"/>
</dbReference>
<dbReference type="AlphaFoldDB" id="A0A9Q1BSE5"/>
<accession>A0A9Q1BSE5</accession>
<dbReference type="CDD" id="cd00054">
    <property type="entry name" value="EGF_CA"/>
    <property type="match status" value="1"/>
</dbReference>
<dbReference type="PROSITE" id="PS00010">
    <property type="entry name" value="ASX_HYDROXYL"/>
    <property type="match status" value="1"/>
</dbReference>
<name>A0A9Q1BSE5_HOLLE</name>
<organism evidence="7 8">
    <name type="scientific">Holothuria leucospilota</name>
    <name type="common">Black long sea cucumber</name>
    <name type="synonym">Mertensiothuria leucospilota</name>
    <dbReference type="NCBI Taxonomy" id="206669"/>
    <lineage>
        <taxon>Eukaryota</taxon>
        <taxon>Metazoa</taxon>
        <taxon>Echinodermata</taxon>
        <taxon>Eleutherozoa</taxon>
        <taxon>Echinozoa</taxon>
        <taxon>Holothuroidea</taxon>
        <taxon>Aspidochirotacea</taxon>
        <taxon>Aspidochirotida</taxon>
        <taxon>Holothuriidae</taxon>
        <taxon>Holothuria</taxon>
    </lineage>
</organism>
<evidence type="ECO:0000256" key="4">
    <source>
        <dbReference type="ARBA" id="ARBA00023157"/>
    </source>
</evidence>
<keyword evidence="1 5" id="KW-0245">EGF-like domain</keyword>
<dbReference type="InterPro" id="IPR018097">
    <property type="entry name" value="EGF_Ca-bd_CS"/>
</dbReference>
<dbReference type="SMART" id="SM00179">
    <property type="entry name" value="EGF_CA"/>
    <property type="match status" value="1"/>
</dbReference>
<dbReference type="Pfam" id="PF07645">
    <property type="entry name" value="EGF_CA"/>
    <property type="match status" value="1"/>
</dbReference>
<keyword evidence="4" id="KW-1015">Disulfide bond</keyword>
<dbReference type="FunFam" id="2.10.25.10:FF:000038">
    <property type="entry name" value="Fibrillin 2"/>
    <property type="match status" value="1"/>
</dbReference>
<keyword evidence="2" id="KW-0732">Signal</keyword>
<dbReference type="SUPFAM" id="SSF57196">
    <property type="entry name" value="EGF/Laminin"/>
    <property type="match status" value="1"/>
</dbReference>
<keyword evidence="3" id="KW-0677">Repeat</keyword>
<comment type="caution">
    <text evidence="7">The sequence shown here is derived from an EMBL/GenBank/DDBJ whole genome shotgun (WGS) entry which is preliminary data.</text>
</comment>
<evidence type="ECO:0000256" key="5">
    <source>
        <dbReference type="PROSITE-ProRule" id="PRU00076"/>
    </source>
</evidence>
<gene>
    <name evidence="7" type="ORF">HOLleu_25104</name>
</gene>